<evidence type="ECO:0000313" key="3">
    <source>
        <dbReference type="Proteomes" id="UP000195570"/>
    </source>
</evidence>
<feature type="compositionally biased region" description="Basic and acidic residues" evidence="1">
    <location>
        <begin position="907"/>
        <end position="920"/>
    </location>
</feature>
<feature type="compositionally biased region" description="Polar residues" evidence="1">
    <location>
        <begin position="959"/>
        <end position="979"/>
    </location>
</feature>
<feature type="region of interest" description="Disordered" evidence="1">
    <location>
        <begin position="93"/>
        <end position="193"/>
    </location>
</feature>
<keyword evidence="3" id="KW-1185">Reference proteome</keyword>
<feature type="region of interest" description="Disordered" evidence="1">
    <location>
        <begin position="610"/>
        <end position="642"/>
    </location>
</feature>
<feature type="compositionally biased region" description="Basic residues" evidence="1">
    <location>
        <begin position="929"/>
        <end position="940"/>
    </location>
</feature>
<feature type="compositionally biased region" description="Basic and acidic residues" evidence="1">
    <location>
        <begin position="134"/>
        <end position="145"/>
    </location>
</feature>
<feature type="compositionally biased region" description="Basic and acidic residues" evidence="1">
    <location>
        <begin position="860"/>
        <end position="869"/>
    </location>
</feature>
<dbReference type="EMBL" id="CZPT02000165">
    <property type="protein sequence ID" value="SCU64814.1"/>
    <property type="molecule type" value="Genomic_DNA"/>
</dbReference>
<protein>
    <submittedName>
        <fullName evidence="2">Uncharacterized protein</fullName>
    </submittedName>
</protein>
<evidence type="ECO:0000256" key="1">
    <source>
        <dbReference type="SAM" id="MobiDB-lite"/>
    </source>
</evidence>
<dbReference type="RefSeq" id="XP_067076511.1">
    <property type="nucleotide sequence ID" value="XM_067220410.1"/>
</dbReference>
<dbReference type="AlphaFoldDB" id="A0A1G4I000"/>
<name>A0A1G4I000_TRYEQ</name>
<feature type="compositionally biased region" description="Polar residues" evidence="1">
    <location>
        <begin position="148"/>
        <end position="164"/>
    </location>
</feature>
<reference evidence="2" key="1">
    <citation type="submission" date="2016-09" db="EMBL/GenBank/DDBJ databases">
        <authorList>
            <person name="Hebert L."/>
            <person name="Moumen B."/>
        </authorList>
    </citation>
    <scope>NUCLEOTIDE SEQUENCE [LARGE SCALE GENOMIC DNA]</scope>
    <source>
        <strain evidence="2">OVI</strain>
    </source>
</reference>
<feature type="region of interest" description="Disordered" evidence="1">
    <location>
        <begin position="24"/>
        <end position="62"/>
    </location>
</feature>
<proteinExistence type="predicted"/>
<dbReference type="Proteomes" id="UP000195570">
    <property type="component" value="Unassembled WGS sequence"/>
</dbReference>
<feature type="compositionally biased region" description="Basic and acidic residues" evidence="1">
    <location>
        <begin position="113"/>
        <end position="125"/>
    </location>
</feature>
<comment type="caution">
    <text evidence="2">The sequence shown here is derived from an EMBL/GenBank/DDBJ whole genome shotgun (WGS) entry which is preliminary data.</text>
</comment>
<feature type="region of interest" description="Disordered" evidence="1">
    <location>
        <begin position="1116"/>
        <end position="1136"/>
    </location>
</feature>
<feature type="region of interest" description="Disordered" evidence="1">
    <location>
        <begin position="844"/>
        <end position="979"/>
    </location>
</feature>
<feature type="compositionally biased region" description="Basic residues" evidence="1">
    <location>
        <begin position="615"/>
        <end position="626"/>
    </location>
</feature>
<dbReference type="VEuPathDB" id="TriTrypDB:TEOVI_000793100"/>
<dbReference type="GeneID" id="92381865"/>
<feature type="compositionally biased region" description="Pro residues" evidence="1">
    <location>
        <begin position="172"/>
        <end position="184"/>
    </location>
</feature>
<accession>A0A1G4I000</accession>
<evidence type="ECO:0000313" key="2">
    <source>
        <dbReference type="EMBL" id="SCU64814.1"/>
    </source>
</evidence>
<sequence length="1232" mass="134573">MSDRPRPPFGVKLSFGKVVQGLGSDGRSAFLTPRDVSATPDSNVTRGSAEATGREQQLDTTSELQRSFQYLTPRQQQSILSFCRPFTPSMSVPRGELHSSIGSRSTSPVVVRPTKDLPPTKDAVDAPRMPPTAVKREESVFHDGDGQTPVTSVHSSVVATQSASEAVKLRPPKIPASSPSPSPSPKAAVANASATSATTTTAGLATTATGADVSAEAAGSDAAPQGTVYNVCSLCGLTVLLGGSFAEQQQQWQDHINSWMHQRCLKMHANARNENVYIGDTTTVSIGSPVSPSMLKALEEFSSSIASSDAGQSAGRAIRLSPAPLKLPVSDDVVTARELEARRITFSSEDITPRILADSSEHLSLVEKKLFTSVKKPHVSGDDAEVVGILTDEREAATAGKATCEGGAPPICQKRKLLKSVKESGETPIRGGFRKFDVNADQVNTSSGAEMDDAGQSNSSKRHLKRRLDKYLVVKERRLLLACMRHWFNSMFVRVTDNFFSVRSRSSKETPDAMVAASPTVRCSRTDTPLDAYVPGVGQQKASPVVRKGSKKQPELVAVEAAAGGGDNEKGELLFMASRVKDFAHIKKDSSADSLEMEVGKTDVKWYVSRPAGNSRKRGKVSSCKHKKDDSSTPSLEDDSSIEELLSSLAPPLQERVRMAIRGKPVSKSKFPMTSEVISMMRDSVQQEVQQYRDQQLFHQFQHQQQQQQHQHHEQYHDNYQHHPVASRSSPDAVGIPQQPFLERREFGTNTKELVNESLRIREGEVGSTSFRREQAIDTSVPYGYLSQILSEETPMRTTGLTEGVVPNKEDERGGKILANAMEEASGVVGRQLPRPFLLVEGRRQLSGGSSGSSECGSAIEERGDEAPRPRSNGSPDDCMRYLNAEASFSGSRGNSRDRKHRRRRSRAVEAAESEIREPRQISQSHITNHARRGASRKGRQPLSISSIHSTLRAGGNSERPTSPQTTPRVRGTSGSRASFTVRKGSMEEWDTSSCTFRGVPGEYYCYDGEAYQHVEDPTAGALCDKLGRRLPLYFVRRCSSPSMSPTRFSCMPVTRSRSPLGPGRLNPYCSVCVERYNIVMVDENMRVLSPVVNRRGGGTGNCACTFANRGNSASGRGRGKRRCSSASNTFSPHRGISPGGCVETTDIGKRKRGSIALPTGKHHRIVDLEALSSEQVWLLQQERRVRSMIKALLRHEFPVNEKCRQWVAYLNSLNDAAEALKTLQVVNLTDK</sequence>
<gene>
    <name evidence="2" type="ORF">TEOVI_000793100</name>
</gene>
<organism evidence="2 3">
    <name type="scientific">Trypanosoma equiperdum</name>
    <dbReference type="NCBI Taxonomy" id="5694"/>
    <lineage>
        <taxon>Eukaryota</taxon>
        <taxon>Discoba</taxon>
        <taxon>Euglenozoa</taxon>
        <taxon>Kinetoplastea</taxon>
        <taxon>Metakinetoplastina</taxon>
        <taxon>Trypanosomatida</taxon>
        <taxon>Trypanosomatidae</taxon>
        <taxon>Trypanosoma</taxon>
    </lineage>
</organism>